<organism evidence="1 2">
    <name type="scientific">Stylosanthes scabra</name>
    <dbReference type="NCBI Taxonomy" id="79078"/>
    <lineage>
        <taxon>Eukaryota</taxon>
        <taxon>Viridiplantae</taxon>
        <taxon>Streptophyta</taxon>
        <taxon>Embryophyta</taxon>
        <taxon>Tracheophyta</taxon>
        <taxon>Spermatophyta</taxon>
        <taxon>Magnoliopsida</taxon>
        <taxon>eudicotyledons</taxon>
        <taxon>Gunneridae</taxon>
        <taxon>Pentapetalae</taxon>
        <taxon>rosids</taxon>
        <taxon>fabids</taxon>
        <taxon>Fabales</taxon>
        <taxon>Fabaceae</taxon>
        <taxon>Papilionoideae</taxon>
        <taxon>50 kb inversion clade</taxon>
        <taxon>dalbergioids sensu lato</taxon>
        <taxon>Dalbergieae</taxon>
        <taxon>Pterocarpus clade</taxon>
        <taxon>Stylosanthes</taxon>
    </lineage>
</organism>
<name>A0ABU6YYE1_9FABA</name>
<protein>
    <submittedName>
        <fullName evidence="1">Uncharacterized protein</fullName>
    </submittedName>
</protein>
<evidence type="ECO:0000313" key="1">
    <source>
        <dbReference type="EMBL" id="MED6214108.1"/>
    </source>
</evidence>
<dbReference type="Proteomes" id="UP001341840">
    <property type="component" value="Unassembled WGS sequence"/>
</dbReference>
<evidence type="ECO:0000313" key="2">
    <source>
        <dbReference type="Proteomes" id="UP001341840"/>
    </source>
</evidence>
<accession>A0ABU6YYE1</accession>
<reference evidence="1 2" key="1">
    <citation type="journal article" date="2023" name="Plants (Basel)">
        <title>Bridging the Gap: Combining Genomics and Transcriptomics Approaches to Understand Stylosanthes scabra, an Orphan Legume from the Brazilian Caatinga.</title>
        <authorList>
            <person name="Ferreira-Neto J.R.C."/>
            <person name="da Silva M.D."/>
            <person name="Binneck E."/>
            <person name="de Melo N.F."/>
            <person name="da Silva R.H."/>
            <person name="de Melo A.L.T.M."/>
            <person name="Pandolfi V."/>
            <person name="Bustamante F.O."/>
            <person name="Brasileiro-Vidal A.C."/>
            <person name="Benko-Iseppon A.M."/>
        </authorList>
    </citation>
    <scope>NUCLEOTIDE SEQUENCE [LARGE SCALE GENOMIC DNA]</scope>
    <source>
        <tissue evidence="1">Leaves</tissue>
    </source>
</reference>
<proteinExistence type="predicted"/>
<dbReference type="EMBL" id="JASCZI010244374">
    <property type="protein sequence ID" value="MED6214108.1"/>
    <property type="molecule type" value="Genomic_DNA"/>
</dbReference>
<keyword evidence="2" id="KW-1185">Reference proteome</keyword>
<gene>
    <name evidence="1" type="ORF">PIB30_099828</name>
</gene>
<comment type="caution">
    <text evidence="1">The sequence shown here is derived from an EMBL/GenBank/DDBJ whole genome shotgun (WGS) entry which is preliminary data.</text>
</comment>
<sequence>MDGRANMSHVMKSIGAASTSFSLLPSRQHGGLGAERVMAEEACLCLVTERELYAIKLRNLKKQEDDVLKDRTCLPSPDLEFVLPLPERYLCPFEFDSKIFMASTGLMDFGFSSKSHHMKDLFPFPIYEFKFEEKHIVVAESLDPAPLPLHSSFIANTPGSGDVFFHIDQRRCIKDSPLFYVLESGSRIWKPLISPPSLEKSVEKMRLSIVVLHNNLFVLSFAGDPYLARFDPIDKSWKVEPSSKNNLSNFIRDSIMASEEYDEFHVIHYPLISVTIPGWGSSNYTICMTYEEFTVPPKNPGVNVVAILVNHHNGRIAFYQRLYMCFEGIQPVMYGGSRFNVVDLGNGKLCATLCGQQLDSTSTLCGKQLDSTSSALCVSIFTLSVAKDFADFAELDSGAPPMERDFLQVDVHTKNIYNIKDWNACNSVRHTFVWPPTKGGTFQHRTLRA</sequence>